<dbReference type="FunFam" id="2.130.10.10:FF:000414">
    <property type="entry name" value="Cytoplasmic dynein intermediate chain"/>
    <property type="match status" value="1"/>
</dbReference>
<dbReference type="InterPro" id="IPR001680">
    <property type="entry name" value="WD40_rpt"/>
</dbReference>
<feature type="region of interest" description="Disordered" evidence="6">
    <location>
        <begin position="1"/>
        <end position="99"/>
    </location>
</feature>
<dbReference type="EMBL" id="MU250544">
    <property type="protein sequence ID" value="KAG7443632.1"/>
    <property type="molecule type" value="Genomic_DNA"/>
</dbReference>
<dbReference type="GO" id="GO:0010970">
    <property type="term" value="P:transport along microtubule"/>
    <property type="evidence" value="ECO:0007669"/>
    <property type="project" value="TreeGrafter"/>
</dbReference>
<name>A0A9P8AR93_9AGAR</name>
<dbReference type="GeneID" id="66105792"/>
<dbReference type="OrthoDB" id="366230at2759"/>
<dbReference type="PANTHER" id="PTHR12442">
    <property type="entry name" value="DYNEIN INTERMEDIATE CHAIN"/>
    <property type="match status" value="1"/>
</dbReference>
<dbReference type="PANTHER" id="PTHR12442:SF22">
    <property type="entry name" value="CYTOPLASMIC DYNEIN 1 INTERMEDIATE CHAIN-RELATED"/>
    <property type="match status" value="1"/>
</dbReference>
<dbReference type="InterPro" id="IPR036322">
    <property type="entry name" value="WD40_repeat_dom_sf"/>
</dbReference>
<keyword evidence="8" id="KW-1185">Reference proteome</keyword>
<protein>
    <submittedName>
        <fullName evidence="7">Dynein intermediate chain</fullName>
    </submittedName>
</protein>
<evidence type="ECO:0000256" key="5">
    <source>
        <dbReference type="PROSITE-ProRule" id="PRU00221"/>
    </source>
</evidence>
<dbReference type="InterPro" id="IPR050687">
    <property type="entry name" value="Dynein_IC"/>
</dbReference>
<dbReference type="Pfam" id="PF00400">
    <property type="entry name" value="WD40"/>
    <property type="match status" value="2"/>
</dbReference>
<dbReference type="PROSITE" id="PS50082">
    <property type="entry name" value="WD_REPEATS_2"/>
    <property type="match status" value="1"/>
</dbReference>
<dbReference type="SMART" id="SM00320">
    <property type="entry name" value="WD40"/>
    <property type="match status" value="7"/>
</dbReference>
<organism evidence="7 8">
    <name type="scientific">Guyanagaster necrorhizus</name>
    <dbReference type="NCBI Taxonomy" id="856835"/>
    <lineage>
        <taxon>Eukaryota</taxon>
        <taxon>Fungi</taxon>
        <taxon>Dikarya</taxon>
        <taxon>Basidiomycota</taxon>
        <taxon>Agaricomycotina</taxon>
        <taxon>Agaricomycetes</taxon>
        <taxon>Agaricomycetidae</taxon>
        <taxon>Agaricales</taxon>
        <taxon>Marasmiineae</taxon>
        <taxon>Physalacriaceae</taxon>
        <taxon>Guyanagaster</taxon>
    </lineage>
</organism>
<keyword evidence="3 5" id="KW-0853">WD repeat</keyword>
<evidence type="ECO:0000313" key="7">
    <source>
        <dbReference type="EMBL" id="KAG7443632.1"/>
    </source>
</evidence>
<dbReference type="SUPFAM" id="SSF50978">
    <property type="entry name" value="WD40 repeat-like"/>
    <property type="match status" value="1"/>
</dbReference>
<proteinExistence type="predicted"/>
<dbReference type="Gene3D" id="2.130.10.10">
    <property type="entry name" value="YVTN repeat-like/Quinoprotein amine dehydrogenase"/>
    <property type="match status" value="2"/>
</dbReference>
<evidence type="ECO:0000256" key="2">
    <source>
        <dbReference type="ARBA" id="ARBA00022490"/>
    </source>
</evidence>
<feature type="compositionally biased region" description="Basic and acidic residues" evidence="6">
    <location>
        <begin position="1"/>
        <end position="38"/>
    </location>
</feature>
<evidence type="ECO:0000256" key="4">
    <source>
        <dbReference type="ARBA" id="ARBA00022737"/>
    </source>
</evidence>
<dbReference type="GO" id="GO:0045503">
    <property type="term" value="F:dynein light chain binding"/>
    <property type="evidence" value="ECO:0007669"/>
    <property type="project" value="TreeGrafter"/>
</dbReference>
<dbReference type="GO" id="GO:0005868">
    <property type="term" value="C:cytoplasmic dynein complex"/>
    <property type="evidence" value="ECO:0007669"/>
    <property type="project" value="TreeGrafter"/>
</dbReference>
<comment type="subcellular location">
    <subcellularLocation>
        <location evidence="1">Cytoplasm</location>
    </subcellularLocation>
</comment>
<reference evidence="7" key="1">
    <citation type="submission" date="2020-11" db="EMBL/GenBank/DDBJ databases">
        <title>Adaptations for nitrogen fixation in a non-lichenized fungal sporocarp promotes dispersal by wood-feeding termites.</title>
        <authorList>
            <consortium name="DOE Joint Genome Institute"/>
            <person name="Koch R.A."/>
            <person name="Yoon G."/>
            <person name="Arayal U."/>
            <person name="Lail K."/>
            <person name="Amirebrahimi M."/>
            <person name="Labutti K."/>
            <person name="Lipzen A."/>
            <person name="Riley R."/>
            <person name="Barry K."/>
            <person name="Henrissat B."/>
            <person name="Grigoriev I.V."/>
            <person name="Herr J.R."/>
            <person name="Aime M.C."/>
        </authorList>
    </citation>
    <scope>NUCLEOTIDE SEQUENCE</scope>
    <source>
        <strain evidence="7">MCA 3950</strain>
    </source>
</reference>
<dbReference type="GO" id="GO:0045504">
    <property type="term" value="F:dynein heavy chain binding"/>
    <property type="evidence" value="ECO:0007669"/>
    <property type="project" value="TreeGrafter"/>
</dbReference>
<evidence type="ECO:0000256" key="1">
    <source>
        <dbReference type="ARBA" id="ARBA00004496"/>
    </source>
</evidence>
<dbReference type="RefSeq" id="XP_043037132.1">
    <property type="nucleotide sequence ID" value="XM_043183495.1"/>
</dbReference>
<gene>
    <name evidence="7" type="ORF">BT62DRAFT_902503</name>
</gene>
<comment type="caution">
    <text evidence="7">The sequence shown here is derived from an EMBL/GenBank/DDBJ whole genome shotgun (WGS) entry which is preliminary data.</text>
</comment>
<sequence>MSSDRRRAEIEAKRAKLAELRQARINRQNERKTSDREQGSGTGTSTPRRLGDVDDILNNLLRDNRGTGGDSGDLTPGSSIPGTPSLGQPNLPASVSGRASRASDFSSSIVTTLPPSQSSATDNVIDRREITPRFIPDLIDVEQELFELPRKERVIYSKSVQTVEVETAPSPMFEEELRQRVLKERETNAEEALDKELEAESVKLDEEIEQEIQEIPPEELAGILAAPELLEFVDRTTKIFHRALNDHYDYIRDYRIGTETGGRDESEGRVKRVCEFWDERYGKNRSITDVDWSPQYPELSVASYNKNPAALNEPDGIVAVWNLHLLERPEFVFHSQSDVLSVTFSPFHSNLVFGGTYSGQILLWDNRSKHLPVLKTPLSAAGHTHPVYSMQMVGTQNAHNLITCSTDGTVCSWLVDMLAQPQETLELIHAGHNKTGEVAVTTLDFPDNETTTFWVGTEEGNVYQANRYDRAGAKAGLNQYDVYKGHAGPIIGLHFHPLIGSVDFSDLFLTSSVDWTVKLWRAKSLTKPSTSPHVISPLYSFDEADDYVYDVKWHPTHPALFGTVDGAGKFDLWNLNANTEVPFDSTTVGSGRAINKLQWDHKDGRRVALGGSDGKLYVYDIGDIALPKESEWNELQKTITGISGGGQANGSQMENL</sequence>
<keyword evidence="4" id="KW-0677">Repeat</keyword>
<dbReference type="GO" id="GO:0005737">
    <property type="term" value="C:cytoplasm"/>
    <property type="evidence" value="ECO:0007669"/>
    <property type="project" value="UniProtKB-SubCell"/>
</dbReference>
<feature type="repeat" description="WD" evidence="5">
    <location>
        <begin position="483"/>
        <end position="530"/>
    </location>
</feature>
<dbReference type="Proteomes" id="UP000812287">
    <property type="component" value="Unassembled WGS sequence"/>
</dbReference>
<feature type="compositionally biased region" description="Polar residues" evidence="6">
    <location>
        <begin position="76"/>
        <end position="93"/>
    </location>
</feature>
<evidence type="ECO:0000256" key="6">
    <source>
        <dbReference type="SAM" id="MobiDB-lite"/>
    </source>
</evidence>
<dbReference type="AlphaFoldDB" id="A0A9P8AR93"/>
<evidence type="ECO:0000256" key="3">
    <source>
        <dbReference type="ARBA" id="ARBA00022574"/>
    </source>
</evidence>
<evidence type="ECO:0000313" key="8">
    <source>
        <dbReference type="Proteomes" id="UP000812287"/>
    </source>
</evidence>
<keyword evidence="2" id="KW-0963">Cytoplasm</keyword>
<dbReference type="FunFam" id="2.130.10.10:FF:001070">
    <property type="entry name" value="Dynein intermediate chain, cytosolic"/>
    <property type="match status" value="1"/>
</dbReference>
<dbReference type="InterPro" id="IPR015943">
    <property type="entry name" value="WD40/YVTN_repeat-like_dom_sf"/>
</dbReference>
<accession>A0A9P8AR93</accession>